<dbReference type="SUPFAM" id="SSF140453">
    <property type="entry name" value="EsxAB dimer-like"/>
    <property type="match status" value="1"/>
</dbReference>
<sequence>MDRKFNVTTSELIGAANFMEKSHGDITTIYTQVTNQVQRLQDVWGGDASQAFQGWYQEWKSGYDQMMDALQKFHQATTKSAQVYADTEGAVQNAFNLR</sequence>
<gene>
    <name evidence="2" type="ORF">EL26_13550</name>
</gene>
<dbReference type="OrthoDB" id="4978934at2"/>
<dbReference type="InterPro" id="IPR036689">
    <property type="entry name" value="ESAT-6-like_sf"/>
</dbReference>
<dbReference type="InterPro" id="IPR010310">
    <property type="entry name" value="T7SS_ESAT-6-like"/>
</dbReference>
<organism evidence="2 3">
    <name type="scientific">Tumebacillus flagellatus</name>
    <dbReference type="NCBI Taxonomy" id="1157490"/>
    <lineage>
        <taxon>Bacteria</taxon>
        <taxon>Bacillati</taxon>
        <taxon>Bacillota</taxon>
        <taxon>Bacilli</taxon>
        <taxon>Bacillales</taxon>
        <taxon>Alicyclobacillaceae</taxon>
        <taxon>Tumebacillus</taxon>
    </lineage>
</organism>
<comment type="caution">
    <text evidence="2">The sequence shown here is derived from an EMBL/GenBank/DDBJ whole genome shotgun (WGS) entry which is preliminary data.</text>
</comment>
<keyword evidence="3" id="KW-1185">Reference proteome</keyword>
<protein>
    <recommendedName>
        <fullName evidence="1">ESAT-6-like protein</fullName>
    </recommendedName>
</protein>
<reference evidence="2 3" key="1">
    <citation type="journal article" date="2013" name="Int. J. Syst. Evol. Microbiol.">
        <title>Tumebacillus flagellatus sp. nov., an alpha-amylase/pullulanase-producing bacterium isolated from cassava wastewater.</title>
        <authorList>
            <person name="Wang Q."/>
            <person name="Xie N."/>
            <person name="Qin Y."/>
            <person name="Shen N."/>
            <person name="Zhu J."/>
            <person name="Mi H."/>
            <person name="Huang R."/>
        </authorList>
    </citation>
    <scope>NUCLEOTIDE SEQUENCE [LARGE SCALE GENOMIC DNA]</scope>
    <source>
        <strain evidence="2 3">GST4</strain>
    </source>
</reference>
<evidence type="ECO:0000313" key="2">
    <source>
        <dbReference type="EMBL" id="KEO82769.1"/>
    </source>
</evidence>
<comment type="similarity">
    <text evidence="1">Belongs to the WXG100 family.</text>
</comment>
<dbReference type="RefSeq" id="WP_038089393.1">
    <property type="nucleotide sequence ID" value="NZ_JMIR01000018.1"/>
</dbReference>
<evidence type="ECO:0000313" key="3">
    <source>
        <dbReference type="Proteomes" id="UP000027931"/>
    </source>
</evidence>
<proteinExistence type="inferred from homology"/>
<dbReference type="Gene3D" id="1.10.287.1060">
    <property type="entry name" value="ESAT-6-like"/>
    <property type="match status" value="1"/>
</dbReference>
<dbReference type="EMBL" id="JMIR01000018">
    <property type="protein sequence ID" value="KEO82769.1"/>
    <property type="molecule type" value="Genomic_DNA"/>
</dbReference>
<evidence type="ECO:0000256" key="1">
    <source>
        <dbReference type="RuleBase" id="RU362001"/>
    </source>
</evidence>
<dbReference type="STRING" id="1157490.EL26_13550"/>
<dbReference type="AlphaFoldDB" id="A0A074LNT9"/>
<accession>A0A074LNT9</accession>
<dbReference type="NCBIfam" id="TIGR03930">
    <property type="entry name" value="WXG100_ESAT6"/>
    <property type="match status" value="1"/>
</dbReference>
<dbReference type="Pfam" id="PF06013">
    <property type="entry name" value="WXG100"/>
    <property type="match status" value="1"/>
</dbReference>
<dbReference type="Proteomes" id="UP000027931">
    <property type="component" value="Unassembled WGS sequence"/>
</dbReference>
<name>A0A074LNT9_9BACL</name>